<evidence type="ECO:0000313" key="4">
    <source>
        <dbReference type="Proteomes" id="UP000489600"/>
    </source>
</evidence>
<dbReference type="InterPro" id="IPR050354">
    <property type="entry name" value="F-box/kelch-repeat_ARATH"/>
</dbReference>
<dbReference type="PANTHER" id="PTHR24414:SF70">
    <property type="entry name" value="F-BOX DOMAIN-CONTAINING PROTEIN"/>
    <property type="match status" value="1"/>
</dbReference>
<dbReference type="Proteomes" id="UP000489600">
    <property type="component" value="Unassembled WGS sequence"/>
</dbReference>
<reference evidence="3" key="1">
    <citation type="submission" date="2019-07" db="EMBL/GenBank/DDBJ databases">
        <authorList>
            <person name="Dittberner H."/>
        </authorList>
    </citation>
    <scope>NUCLEOTIDE SEQUENCE [LARGE SCALE GENOMIC DNA]</scope>
</reference>
<dbReference type="AlphaFoldDB" id="A0A565C7W6"/>
<evidence type="ECO:0000256" key="1">
    <source>
        <dbReference type="SAM" id="MobiDB-lite"/>
    </source>
</evidence>
<comment type="caution">
    <text evidence="3">The sequence shown here is derived from an EMBL/GenBank/DDBJ whole genome shotgun (WGS) entry which is preliminary data.</text>
</comment>
<dbReference type="EMBL" id="CABITT030000007">
    <property type="protein sequence ID" value="VVB09697.1"/>
    <property type="molecule type" value="Genomic_DNA"/>
</dbReference>
<dbReference type="PANTHER" id="PTHR24414">
    <property type="entry name" value="F-BOX/KELCH-REPEAT PROTEIN SKIP4"/>
    <property type="match status" value="1"/>
</dbReference>
<evidence type="ECO:0000313" key="3">
    <source>
        <dbReference type="EMBL" id="VVB09697.1"/>
    </source>
</evidence>
<dbReference type="Pfam" id="PF00646">
    <property type="entry name" value="F-box"/>
    <property type="match status" value="1"/>
</dbReference>
<dbReference type="CDD" id="cd22152">
    <property type="entry name" value="F-box_AtAFR-like"/>
    <property type="match status" value="1"/>
</dbReference>
<protein>
    <recommendedName>
        <fullName evidence="2">F-box domain-containing protein</fullName>
    </recommendedName>
</protein>
<gene>
    <name evidence="3" type="ORF">ANE_LOCUS20141</name>
</gene>
<proteinExistence type="predicted"/>
<evidence type="ECO:0000259" key="2">
    <source>
        <dbReference type="Pfam" id="PF00646"/>
    </source>
</evidence>
<accession>A0A565C7W6</accession>
<name>A0A565C7W6_9BRAS</name>
<dbReference type="OrthoDB" id="1111209at2759"/>
<sequence>MSFPTESSDSDDSSSLSSALPLPNEISMNCFALVPRRYYPALSLVSKTIGGFITSPDLYLVRSLLQATENVLYVALRVRLQETHSWYSLNLKPLKDIKILPRPIRIMMFTFQIYL</sequence>
<feature type="domain" description="F-box" evidence="2">
    <location>
        <begin position="22"/>
        <end position="59"/>
    </location>
</feature>
<organism evidence="3 4">
    <name type="scientific">Arabis nemorensis</name>
    <dbReference type="NCBI Taxonomy" id="586526"/>
    <lineage>
        <taxon>Eukaryota</taxon>
        <taxon>Viridiplantae</taxon>
        <taxon>Streptophyta</taxon>
        <taxon>Embryophyta</taxon>
        <taxon>Tracheophyta</taxon>
        <taxon>Spermatophyta</taxon>
        <taxon>Magnoliopsida</taxon>
        <taxon>eudicotyledons</taxon>
        <taxon>Gunneridae</taxon>
        <taxon>Pentapetalae</taxon>
        <taxon>rosids</taxon>
        <taxon>malvids</taxon>
        <taxon>Brassicales</taxon>
        <taxon>Brassicaceae</taxon>
        <taxon>Arabideae</taxon>
        <taxon>Arabis</taxon>
    </lineage>
</organism>
<dbReference type="InterPro" id="IPR001810">
    <property type="entry name" value="F-box_dom"/>
</dbReference>
<keyword evidence="4" id="KW-1185">Reference proteome</keyword>
<feature type="region of interest" description="Disordered" evidence="1">
    <location>
        <begin position="1"/>
        <end position="21"/>
    </location>
</feature>